<dbReference type="PANTHER" id="PTHR34293:SF1">
    <property type="entry name" value="HTH-TYPE TRANSCRIPTIONAL REGULATOR TRMBL2"/>
    <property type="match status" value="1"/>
</dbReference>
<evidence type="ECO:0000313" key="3">
    <source>
        <dbReference type="Proteomes" id="UP000242015"/>
    </source>
</evidence>
<evidence type="ECO:0000259" key="1">
    <source>
        <dbReference type="SMART" id="SM00347"/>
    </source>
</evidence>
<dbReference type="Proteomes" id="UP000242015">
    <property type="component" value="Unassembled WGS sequence"/>
</dbReference>
<protein>
    <recommendedName>
        <fullName evidence="1">HTH marR-type domain-containing protein</fullName>
    </recommendedName>
</protein>
<dbReference type="EMBL" id="NEXF01000598">
    <property type="protein sequence ID" value="PSO06101.1"/>
    <property type="molecule type" value="Genomic_DNA"/>
</dbReference>
<dbReference type="SMART" id="SM00347">
    <property type="entry name" value="HTH_MARR"/>
    <property type="match status" value="1"/>
</dbReference>
<dbReference type="InterPro" id="IPR036388">
    <property type="entry name" value="WH-like_DNA-bd_sf"/>
</dbReference>
<dbReference type="GO" id="GO:0003700">
    <property type="term" value="F:DNA-binding transcription factor activity"/>
    <property type="evidence" value="ECO:0007669"/>
    <property type="project" value="InterPro"/>
</dbReference>
<evidence type="ECO:0000313" key="2">
    <source>
        <dbReference type="EMBL" id="PSO06101.1"/>
    </source>
</evidence>
<dbReference type="InterPro" id="IPR036390">
    <property type="entry name" value="WH_DNA-bd_sf"/>
</dbReference>
<gene>
    <name evidence="2" type="ORF">B9Q04_17770</name>
</gene>
<comment type="caution">
    <text evidence="2">The sequence shown here is derived from an EMBL/GenBank/DDBJ whole genome shotgun (WGS) entry which is preliminary data.</text>
</comment>
<dbReference type="InterPro" id="IPR000835">
    <property type="entry name" value="HTH_MarR-typ"/>
</dbReference>
<proteinExistence type="predicted"/>
<dbReference type="InterPro" id="IPR051797">
    <property type="entry name" value="TrmB-like"/>
</dbReference>
<dbReference type="Pfam" id="PF01978">
    <property type="entry name" value="TrmB"/>
    <property type="match status" value="1"/>
</dbReference>
<reference evidence="2 3" key="1">
    <citation type="submission" date="2017-04" db="EMBL/GenBank/DDBJ databases">
        <title>Novel microbial lineages endemic to geothermal iron-oxide mats fill important gaps in the evolutionary history of Archaea.</title>
        <authorList>
            <person name="Jay Z.J."/>
            <person name="Beam J.P."/>
            <person name="Dlakic M."/>
            <person name="Rusch D.B."/>
            <person name="Kozubal M.A."/>
            <person name="Inskeep W.P."/>
        </authorList>
    </citation>
    <scope>NUCLEOTIDE SEQUENCE [LARGE SCALE GENOMIC DNA]</scope>
    <source>
        <strain evidence="2">BE_D</strain>
    </source>
</reference>
<sequence>MSRVTSSLGVLMELGLSRYEAQVCISLYTHGALTSSELAERSGVPRSWIYTVLKSLQEKGWVESTQGRPRLFKPLPMSSILPRIRRELSEKVEEKLNLLEELGSGGVELSEAISAIVYYGEKQVTGKASQLASNTGNCVLVLTPSWLRRLVVPKNRKVLVTDKPHNLIILEDAVFWFPDKSDFPLLGVLAYSKSLARRLSAFVEEREKLKRLRKPKGIGGGLRINHQIWDMTIRISVKLTLLLPNHPLIDLYTYVPKRRFRGDK</sequence>
<organism evidence="2 3">
    <name type="scientific">Candidatus Marsarchaeota G2 archaeon BE_D</name>
    <dbReference type="NCBI Taxonomy" id="1978158"/>
    <lineage>
        <taxon>Archaea</taxon>
        <taxon>Candidatus Marsarchaeota</taxon>
        <taxon>Candidatus Marsarchaeota group 2</taxon>
    </lineage>
</organism>
<dbReference type="AlphaFoldDB" id="A0A2R6C5C0"/>
<name>A0A2R6C5C0_9ARCH</name>
<accession>A0A2R6C5C0</accession>
<feature type="domain" description="HTH marR-type" evidence="1">
    <location>
        <begin position="9"/>
        <end position="104"/>
    </location>
</feature>
<dbReference type="PANTHER" id="PTHR34293">
    <property type="entry name" value="HTH-TYPE TRANSCRIPTIONAL REGULATOR TRMBL2"/>
    <property type="match status" value="1"/>
</dbReference>
<dbReference type="Gene3D" id="1.10.10.10">
    <property type="entry name" value="Winged helix-like DNA-binding domain superfamily/Winged helix DNA-binding domain"/>
    <property type="match status" value="1"/>
</dbReference>
<dbReference type="InterPro" id="IPR002831">
    <property type="entry name" value="Tscrpt_reg_TrmB_N"/>
</dbReference>
<dbReference type="SUPFAM" id="SSF46785">
    <property type="entry name" value="Winged helix' DNA-binding domain"/>
    <property type="match status" value="1"/>
</dbReference>